<dbReference type="GO" id="GO:0005524">
    <property type="term" value="F:ATP binding"/>
    <property type="evidence" value="ECO:0007669"/>
    <property type="project" value="UniProtKB-KW"/>
</dbReference>
<comment type="catalytic activity">
    <reaction evidence="6">
        <text>cytidine(34) in tRNA(Ile2) + L-lysine + ATP = lysidine(34) in tRNA(Ile2) + AMP + diphosphate + H(+)</text>
        <dbReference type="Rhea" id="RHEA:43744"/>
        <dbReference type="Rhea" id="RHEA-COMP:10625"/>
        <dbReference type="Rhea" id="RHEA-COMP:10670"/>
        <dbReference type="ChEBI" id="CHEBI:15378"/>
        <dbReference type="ChEBI" id="CHEBI:30616"/>
        <dbReference type="ChEBI" id="CHEBI:32551"/>
        <dbReference type="ChEBI" id="CHEBI:33019"/>
        <dbReference type="ChEBI" id="CHEBI:82748"/>
        <dbReference type="ChEBI" id="CHEBI:83665"/>
        <dbReference type="ChEBI" id="CHEBI:456215"/>
        <dbReference type="EC" id="6.3.4.19"/>
    </reaction>
</comment>
<evidence type="ECO:0000256" key="1">
    <source>
        <dbReference type="ARBA" id="ARBA00013267"/>
    </source>
</evidence>
<dbReference type="InParanoid" id="A0A1Y2M118"/>
<feature type="compositionally biased region" description="Basic and acidic residues" evidence="7">
    <location>
        <begin position="228"/>
        <end position="245"/>
    </location>
</feature>
<dbReference type="EC" id="6.3.4.19" evidence="1"/>
<evidence type="ECO:0000256" key="2">
    <source>
        <dbReference type="ARBA" id="ARBA00022598"/>
    </source>
</evidence>
<feature type="region of interest" description="Disordered" evidence="7">
    <location>
        <begin position="706"/>
        <end position="734"/>
    </location>
</feature>
<dbReference type="CDD" id="cd01992">
    <property type="entry name" value="TilS_N"/>
    <property type="match status" value="1"/>
</dbReference>
<evidence type="ECO:0000313" key="10">
    <source>
        <dbReference type="Proteomes" id="UP000193240"/>
    </source>
</evidence>
<evidence type="ECO:0000259" key="8">
    <source>
        <dbReference type="Pfam" id="PF01171"/>
    </source>
</evidence>
<feature type="region of interest" description="Disordered" evidence="7">
    <location>
        <begin position="221"/>
        <end position="251"/>
    </location>
</feature>
<keyword evidence="5" id="KW-0067">ATP-binding</keyword>
<dbReference type="EMBL" id="KZ107843">
    <property type="protein sequence ID" value="OSS49830.1"/>
    <property type="molecule type" value="Genomic_DNA"/>
</dbReference>
<evidence type="ECO:0000313" key="9">
    <source>
        <dbReference type="EMBL" id="OSS49830.1"/>
    </source>
</evidence>
<dbReference type="PANTHER" id="PTHR43033">
    <property type="entry name" value="TRNA(ILE)-LYSIDINE SYNTHASE-RELATED"/>
    <property type="match status" value="1"/>
</dbReference>
<dbReference type="OMA" id="PERTESY"/>
<dbReference type="STRING" id="105696.A0A1Y2M118"/>
<reference evidence="9 10" key="1">
    <citation type="journal article" date="2017" name="Genome Announc.">
        <title>Genome sequence of the saprophytic ascomycete Epicoccum nigrum ICMP 19927 strain isolated from New Zealand.</title>
        <authorList>
            <person name="Fokin M."/>
            <person name="Fleetwood D."/>
            <person name="Weir B.S."/>
            <person name="Villas-Boas S.G."/>
        </authorList>
    </citation>
    <scope>NUCLEOTIDE SEQUENCE [LARGE SCALE GENOMIC DNA]</scope>
    <source>
        <strain evidence="9 10">ICMP 19927</strain>
    </source>
</reference>
<accession>A0A1Y2M118</accession>
<sequence length="734" mass="83313">MWRSNVLKLRKCSFAAPWCTARTYSSPSGLPITSAEFNKALRSIGGRDVFEDEYRHRHRRPLGFAISGGVDSMALALLFAQHRRIYELEEPGQFVENTSDHAFIVDHKARPESTEEAKWVAEQCRTQFGLKATVLPLTWPDDFDVLDHKRFETNARTLRYQALGRACRANGITDLLVAHHADDQAETVMMRLANNRLRSGLQAMQPLEWIPECHGIYGVSHSGAPSDYPHHDHAREPQGDLRQARDPQGAKLPIETGGIRILRPLLEFEKSRLIATCEQHGVVWAEDKTNQLQTYTSRNAVRHILKNHKLPVALSIQSLVDTSSYMRTRVNMHKSKAHDLLQHCSKQLDLQSGSLLIQFPPFHRLLGNTVESPKRKVRLDHIGSRDWNSARNTAICLLAQASQMVTPKNNPSPGELASSVGNIWSEFNHPERTESYCAHGTWWRKWDRPLHGNGSSSYRTYSGRQLPGHVDRQWLLTRQPLENHRAAVAPATIQYPPSRSLPVTQGKSLVPTNSKDDFQLFDGRWWIHVENHSPDDLILRHFTMDDLNCMTSRKETMHTGSERYAAVALSMVKPADLRFTLPALFCRDTLTKEERLIGFPTLDVSTGKLGYPEDICSWRVHYKKLDCDAALDSDIADTCSFREDTGVGHRMVERELARLSKASRGKLHRLDTTSSSSNVFGDHAGFSNSTKKIVRRPRTSRFIPSAVSRRHGRSEKGERGGYKVNWEDIESRSK</sequence>
<keyword evidence="4" id="KW-0547">Nucleotide-binding</keyword>
<dbReference type="SUPFAM" id="SSF52402">
    <property type="entry name" value="Adenine nucleotide alpha hydrolases-like"/>
    <property type="match status" value="1"/>
</dbReference>
<dbReference type="AlphaFoldDB" id="A0A1Y2M118"/>
<evidence type="ECO:0000256" key="7">
    <source>
        <dbReference type="SAM" id="MobiDB-lite"/>
    </source>
</evidence>
<keyword evidence="3" id="KW-0819">tRNA processing</keyword>
<keyword evidence="2" id="KW-0436">Ligase</keyword>
<feature type="domain" description="tRNA(Ile)-lysidine/2-thiocytidine synthase N-terminal" evidence="8">
    <location>
        <begin position="65"/>
        <end position="303"/>
    </location>
</feature>
<dbReference type="Proteomes" id="UP000193240">
    <property type="component" value="Unassembled WGS sequence"/>
</dbReference>
<dbReference type="Gene3D" id="3.40.50.620">
    <property type="entry name" value="HUPs"/>
    <property type="match status" value="1"/>
</dbReference>
<dbReference type="NCBIfam" id="TIGR02432">
    <property type="entry name" value="lysidine_TilS_N"/>
    <property type="match status" value="1"/>
</dbReference>
<evidence type="ECO:0000256" key="4">
    <source>
        <dbReference type="ARBA" id="ARBA00022741"/>
    </source>
</evidence>
<evidence type="ECO:0000256" key="5">
    <source>
        <dbReference type="ARBA" id="ARBA00022840"/>
    </source>
</evidence>
<name>A0A1Y2M118_EPING</name>
<dbReference type="HAMAP" id="MF_01161">
    <property type="entry name" value="tRNA_Ile_lys_synt"/>
    <property type="match status" value="1"/>
</dbReference>
<gene>
    <name evidence="9" type="ORF">B5807_06279</name>
</gene>
<keyword evidence="10" id="KW-1185">Reference proteome</keyword>
<evidence type="ECO:0000256" key="6">
    <source>
        <dbReference type="ARBA" id="ARBA00048539"/>
    </source>
</evidence>
<dbReference type="GO" id="GO:0008033">
    <property type="term" value="P:tRNA processing"/>
    <property type="evidence" value="ECO:0007669"/>
    <property type="project" value="UniProtKB-KW"/>
</dbReference>
<dbReference type="InterPro" id="IPR014729">
    <property type="entry name" value="Rossmann-like_a/b/a_fold"/>
</dbReference>
<feature type="compositionally biased region" description="Basic and acidic residues" evidence="7">
    <location>
        <begin position="714"/>
        <end position="734"/>
    </location>
</feature>
<organism evidence="9 10">
    <name type="scientific">Epicoccum nigrum</name>
    <name type="common">Soil fungus</name>
    <name type="synonym">Epicoccum purpurascens</name>
    <dbReference type="NCBI Taxonomy" id="105696"/>
    <lineage>
        <taxon>Eukaryota</taxon>
        <taxon>Fungi</taxon>
        <taxon>Dikarya</taxon>
        <taxon>Ascomycota</taxon>
        <taxon>Pezizomycotina</taxon>
        <taxon>Dothideomycetes</taxon>
        <taxon>Pleosporomycetidae</taxon>
        <taxon>Pleosporales</taxon>
        <taxon>Pleosporineae</taxon>
        <taxon>Didymellaceae</taxon>
        <taxon>Epicoccum</taxon>
    </lineage>
</organism>
<dbReference type="PANTHER" id="PTHR43033:SF1">
    <property type="entry name" value="TRNA(ILE)-LYSIDINE SYNTHASE-RELATED"/>
    <property type="match status" value="1"/>
</dbReference>
<dbReference type="InterPro" id="IPR012795">
    <property type="entry name" value="tRNA_Ile_lys_synt_N"/>
</dbReference>
<proteinExistence type="inferred from homology"/>
<dbReference type="Pfam" id="PF01171">
    <property type="entry name" value="ATP_bind_3"/>
    <property type="match status" value="1"/>
</dbReference>
<dbReference type="GO" id="GO:0032267">
    <property type="term" value="F:tRNA(Ile)-lysidine synthase activity"/>
    <property type="evidence" value="ECO:0007669"/>
    <property type="project" value="UniProtKB-EC"/>
</dbReference>
<dbReference type="InterPro" id="IPR012094">
    <property type="entry name" value="tRNA_Ile_lys_synt"/>
</dbReference>
<dbReference type="InterPro" id="IPR011063">
    <property type="entry name" value="TilS/TtcA_N"/>
</dbReference>
<evidence type="ECO:0000256" key="3">
    <source>
        <dbReference type="ARBA" id="ARBA00022694"/>
    </source>
</evidence>
<protein>
    <recommendedName>
        <fullName evidence="1">tRNA(Ile)-lysidine synthetase</fullName>
        <ecNumber evidence="1">6.3.4.19</ecNumber>
    </recommendedName>
</protein>